<sequence length="193" mass="20835">MQTRTKTIAAGMALSLTVLLAACGNGGPSKGDLKDGLEAQDKAHPVQACWAVDNNANVSWPLRVPMNGMTQEQLGVIDGINRSGIATVTTGPFNQNGIPMMVMTVDLTDKGKSANAWDPQKGFCVGTRHVKDVNEFTIPGKGDENVTDVKYTWQYDDLPGWVERDKYPRLAGMTAPAADEAVLQKTSDGWRVQ</sequence>
<dbReference type="OrthoDB" id="9096456at2"/>
<organism evidence="2 3">
    <name type="scientific">Paraburkholderia phenazinium</name>
    <dbReference type="NCBI Taxonomy" id="60549"/>
    <lineage>
        <taxon>Bacteria</taxon>
        <taxon>Pseudomonadati</taxon>
        <taxon>Pseudomonadota</taxon>
        <taxon>Betaproteobacteria</taxon>
        <taxon>Burkholderiales</taxon>
        <taxon>Burkholderiaceae</taxon>
        <taxon>Paraburkholderia</taxon>
    </lineage>
</organism>
<dbReference type="EMBL" id="FNCJ01000006">
    <property type="protein sequence ID" value="SDG96186.1"/>
    <property type="molecule type" value="Genomic_DNA"/>
</dbReference>
<reference evidence="2 3" key="1">
    <citation type="submission" date="2016-10" db="EMBL/GenBank/DDBJ databases">
        <authorList>
            <person name="de Groot N.N."/>
        </authorList>
    </citation>
    <scope>NUCLEOTIDE SEQUENCE [LARGE SCALE GENOMIC DNA]</scope>
    <source>
        <strain evidence="2 3">LMG 2247</strain>
    </source>
</reference>
<dbReference type="AlphaFoldDB" id="A0A1G7YIQ2"/>
<evidence type="ECO:0000313" key="3">
    <source>
        <dbReference type="Proteomes" id="UP000199706"/>
    </source>
</evidence>
<feature type="chain" id="PRO_5011655213" description="Lipoprotein" evidence="1">
    <location>
        <begin position="22"/>
        <end position="193"/>
    </location>
</feature>
<dbReference type="PROSITE" id="PS51257">
    <property type="entry name" value="PROKAR_LIPOPROTEIN"/>
    <property type="match status" value="1"/>
</dbReference>
<proteinExistence type="predicted"/>
<dbReference type="RefSeq" id="WP_090685480.1">
    <property type="nucleotide sequence ID" value="NZ_FNCJ01000006.1"/>
</dbReference>
<gene>
    <name evidence="2" type="ORF">SAMN05216466_106199</name>
</gene>
<evidence type="ECO:0000313" key="2">
    <source>
        <dbReference type="EMBL" id="SDG96186.1"/>
    </source>
</evidence>
<name>A0A1G7YIQ2_9BURK</name>
<feature type="signal peptide" evidence="1">
    <location>
        <begin position="1"/>
        <end position="21"/>
    </location>
</feature>
<dbReference type="Proteomes" id="UP000199706">
    <property type="component" value="Unassembled WGS sequence"/>
</dbReference>
<evidence type="ECO:0008006" key="4">
    <source>
        <dbReference type="Google" id="ProtNLM"/>
    </source>
</evidence>
<protein>
    <recommendedName>
        <fullName evidence="4">Lipoprotein</fullName>
    </recommendedName>
</protein>
<evidence type="ECO:0000256" key="1">
    <source>
        <dbReference type="SAM" id="SignalP"/>
    </source>
</evidence>
<keyword evidence="1" id="KW-0732">Signal</keyword>
<accession>A0A1G7YIQ2</accession>